<keyword evidence="1" id="KW-0966">Cell projection</keyword>
<dbReference type="EMBL" id="CP013002">
    <property type="protein sequence ID" value="ALL12692.1"/>
    <property type="molecule type" value="Genomic_DNA"/>
</dbReference>
<keyword evidence="1" id="KW-0969">Cilium</keyword>
<dbReference type="KEGG" id="chq:AQ619_04605"/>
<dbReference type="AlphaFoldDB" id="A0A0P0NX88"/>
<dbReference type="STRING" id="69395.AQ619_04605"/>
<proteinExistence type="predicted"/>
<protein>
    <submittedName>
        <fullName evidence="1">Flagellar basal body protein</fullName>
    </submittedName>
</protein>
<evidence type="ECO:0000313" key="1">
    <source>
        <dbReference type="EMBL" id="ALL12692.1"/>
    </source>
</evidence>
<keyword evidence="2" id="KW-1185">Reference proteome</keyword>
<reference evidence="1 2" key="1">
    <citation type="submission" date="2015-10" db="EMBL/GenBank/DDBJ databases">
        <title>Conservation of the essential genome among Caulobacter and Brevundimonas species.</title>
        <authorList>
            <person name="Scott D."/>
            <person name="Ely B."/>
        </authorList>
    </citation>
    <scope>NUCLEOTIDE SEQUENCE [LARGE SCALE GENOMIC DNA]</scope>
    <source>
        <strain evidence="1 2">CB4</strain>
    </source>
</reference>
<accession>A0A0P0NX88</accession>
<keyword evidence="1" id="KW-0282">Flagellum</keyword>
<gene>
    <name evidence="1" type="ORF">AQ619_04605</name>
</gene>
<dbReference type="OrthoDB" id="7632623at2"/>
<sequence length="148" mass="15782">MALAATDPNDRVDQLVLLTERLTDLIAKEATAFEARRPQDAAQYVEETAKLANLYRHESARVRANIALISGADAGLRQRLVRATEAFDAVLARQARALNAARTVTEGLVKAVAEEIANQRAPAAGYGAGARMNNPVSSGTAITLNKKA</sequence>
<evidence type="ECO:0000313" key="2">
    <source>
        <dbReference type="Proteomes" id="UP000056905"/>
    </source>
</evidence>
<name>A0A0P0NX88_9CAUL</name>
<dbReference type="Proteomes" id="UP000056905">
    <property type="component" value="Chromosome"/>
</dbReference>
<dbReference type="RefSeq" id="WP_062144908.1">
    <property type="nucleotide sequence ID" value="NZ_CP013002.1"/>
</dbReference>
<organism evidence="1 2">
    <name type="scientific">Caulobacter henricii</name>
    <dbReference type="NCBI Taxonomy" id="69395"/>
    <lineage>
        <taxon>Bacteria</taxon>
        <taxon>Pseudomonadati</taxon>
        <taxon>Pseudomonadota</taxon>
        <taxon>Alphaproteobacteria</taxon>
        <taxon>Caulobacterales</taxon>
        <taxon>Caulobacteraceae</taxon>
        <taxon>Caulobacter</taxon>
    </lineage>
</organism>